<keyword evidence="1" id="KW-0677">Repeat</keyword>
<proteinExistence type="predicted"/>
<evidence type="ECO:0000256" key="2">
    <source>
        <dbReference type="ARBA" id="ARBA00023098"/>
    </source>
</evidence>
<dbReference type="GO" id="GO:0005886">
    <property type="term" value="C:plasma membrane"/>
    <property type="evidence" value="ECO:0007669"/>
    <property type="project" value="TreeGrafter"/>
</dbReference>
<organism evidence="3 4">
    <name type="scientific">Artemisia annua</name>
    <name type="common">Sweet wormwood</name>
    <dbReference type="NCBI Taxonomy" id="35608"/>
    <lineage>
        <taxon>Eukaryota</taxon>
        <taxon>Viridiplantae</taxon>
        <taxon>Streptophyta</taxon>
        <taxon>Embryophyta</taxon>
        <taxon>Tracheophyta</taxon>
        <taxon>Spermatophyta</taxon>
        <taxon>Magnoliopsida</taxon>
        <taxon>eudicotyledons</taxon>
        <taxon>Gunneridae</taxon>
        <taxon>Pentapetalae</taxon>
        <taxon>asterids</taxon>
        <taxon>campanulids</taxon>
        <taxon>Asterales</taxon>
        <taxon>Asteraceae</taxon>
        <taxon>Asteroideae</taxon>
        <taxon>Anthemideae</taxon>
        <taxon>Artemisiinae</taxon>
        <taxon>Artemisia</taxon>
    </lineage>
</organism>
<keyword evidence="4" id="KW-1185">Reference proteome</keyword>
<name>A0A2U1MGT4_ARTAN</name>
<protein>
    <submittedName>
        <fullName evidence="3">Uncharacterized protein</fullName>
    </submittedName>
</protein>
<dbReference type="GO" id="GO:0004630">
    <property type="term" value="F:phospholipase D activity"/>
    <property type="evidence" value="ECO:0007669"/>
    <property type="project" value="TreeGrafter"/>
</dbReference>
<dbReference type="GO" id="GO:0009395">
    <property type="term" value="P:phospholipid catabolic process"/>
    <property type="evidence" value="ECO:0007669"/>
    <property type="project" value="TreeGrafter"/>
</dbReference>
<evidence type="ECO:0000256" key="1">
    <source>
        <dbReference type="ARBA" id="ARBA00022737"/>
    </source>
</evidence>
<dbReference type="OrthoDB" id="71549at2759"/>
<evidence type="ECO:0000313" key="3">
    <source>
        <dbReference type="EMBL" id="PWA60438.1"/>
    </source>
</evidence>
<dbReference type="STRING" id="35608.A0A2U1MGT4"/>
<evidence type="ECO:0000313" key="4">
    <source>
        <dbReference type="Proteomes" id="UP000245207"/>
    </source>
</evidence>
<dbReference type="PANTHER" id="PTHR18896:SF60">
    <property type="entry name" value="PHOSPHOLIPASE D"/>
    <property type="match status" value="1"/>
</dbReference>
<comment type="caution">
    <text evidence="3">The sequence shown here is derived from an EMBL/GenBank/DDBJ whole genome shotgun (WGS) entry which is preliminary data.</text>
</comment>
<accession>A0A2U1MGT4</accession>
<dbReference type="PANTHER" id="PTHR18896">
    <property type="entry name" value="PHOSPHOLIPASE D"/>
    <property type="match status" value="1"/>
</dbReference>
<dbReference type="InterPro" id="IPR015679">
    <property type="entry name" value="PLipase_D_fam"/>
</dbReference>
<reference evidence="3 4" key="1">
    <citation type="journal article" date="2018" name="Mol. Plant">
        <title>The genome of Artemisia annua provides insight into the evolution of Asteraceae family and artemisinin biosynthesis.</title>
        <authorList>
            <person name="Shen Q."/>
            <person name="Zhang L."/>
            <person name="Liao Z."/>
            <person name="Wang S."/>
            <person name="Yan T."/>
            <person name="Shi P."/>
            <person name="Liu M."/>
            <person name="Fu X."/>
            <person name="Pan Q."/>
            <person name="Wang Y."/>
            <person name="Lv Z."/>
            <person name="Lu X."/>
            <person name="Zhang F."/>
            <person name="Jiang W."/>
            <person name="Ma Y."/>
            <person name="Chen M."/>
            <person name="Hao X."/>
            <person name="Li L."/>
            <person name="Tang Y."/>
            <person name="Lv G."/>
            <person name="Zhou Y."/>
            <person name="Sun X."/>
            <person name="Brodelius P.E."/>
            <person name="Rose J.K.C."/>
            <person name="Tang K."/>
        </authorList>
    </citation>
    <scope>NUCLEOTIDE SEQUENCE [LARGE SCALE GENOMIC DNA]</scope>
    <source>
        <strain evidence="4">cv. Huhao1</strain>
        <tissue evidence="3">Leaf</tissue>
    </source>
</reference>
<gene>
    <name evidence="3" type="ORF">CTI12_AA385350</name>
</gene>
<dbReference type="AlphaFoldDB" id="A0A2U1MGT4"/>
<sequence>MMVVKAGAKRVCFDKECRDGLAAKIDKLAEAVFVKLGPRVDTQAPENNRRITAFICGLDLCGGRHDTPEHCLFRDLDTVFENDFHNLTFTAGTKGPRQPWHDLRCRVDGPAAYDSVKKL</sequence>
<dbReference type="Proteomes" id="UP000245207">
    <property type="component" value="Unassembled WGS sequence"/>
</dbReference>
<keyword evidence="2" id="KW-0443">Lipid metabolism</keyword>
<dbReference type="EMBL" id="PKPP01005351">
    <property type="protein sequence ID" value="PWA60438.1"/>
    <property type="molecule type" value="Genomic_DNA"/>
</dbReference>